<proteinExistence type="inferred from homology"/>
<accession>A0A9P1P9X1</accession>
<name>A0A9P1P9X1_PARSO</name>
<sequence>MITIISPATTMNFEKVNNNISNSNPYFNKEVNYLSGILKDLNKNQVSKLMKLSDDLAILNLDRYKVLGTDESPYLQSILAFNGHVFNAMNIDDFNEIDFEFANNHLRVLSGLYGVLKPFDLIQPYRLEMKSKLENNLGNDLYKFWKDKITSFLYDDLSKQKSKILINLASSEYSKAINFKVLAKDFNIINVEFKEFKKESNTYKVIGTYSKKARGQLSSYIIKNKIDDIENLKKFNSDGYKFNDSLSDINNFIFTRQ</sequence>
<dbReference type="PANTHER" id="PTHR30283">
    <property type="entry name" value="PEROXIDE STRESS RESPONSE PROTEIN YAAA"/>
    <property type="match status" value="1"/>
</dbReference>
<comment type="similarity">
    <text evidence="1">Belongs to the UPF0246 family.</text>
</comment>
<dbReference type="Proteomes" id="UP000049685">
    <property type="component" value="Unassembled WGS sequence"/>
</dbReference>
<evidence type="ECO:0000313" key="2">
    <source>
        <dbReference type="EMBL" id="CEN31666.1"/>
    </source>
</evidence>
<dbReference type="EMBL" id="CDNY01000024">
    <property type="protein sequence ID" value="CEN31666.1"/>
    <property type="molecule type" value="Genomic_DNA"/>
</dbReference>
<evidence type="ECO:0000313" key="3">
    <source>
        <dbReference type="Proteomes" id="UP000049685"/>
    </source>
</evidence>
<evidence type="ECO:0000256" key="1">
    <source>
        <dbReference type="HAMAP-Rule" id="MF_00652"/>
    </source>
</evidence>
<organism evidence="2 3">
    <name type="scientific">Paraclostridium sordellii</name>
    <name type="common">Clostridium sordellii</name>
    <dbReference type="NCBI Taxonomy" id="1505"/>
    <lineage>
        <taxon>Bacteria</taxon>
        <taxon>Bacillati</taxon>
        <taxon>Bacillota</taxon>
        <taxon>Clostridia</taxon>
        <taxon>Peptostreptococcales</taxon>
        <taxon>Peptostreptococcaceae</taxon>
        <taxon>Paraclostridium</taxon>
    </lineage>
</organism>
<comment type="caution">
    <text evidence="2">The sequence shown here is derived from an EMBL/GenBank/DDBJ whole genome shotgun (WGS) entry which is preliminary data.</text>
</comment>
<gene>
    <name evidence="2" type="primary">yaaA</name>
    <name evidence="2" type="ORF">UMC4404_22491</name>
</gene>
<dbReference type="Pfam" id="PF03883">
    <property type="entry name" value="H2O2_YaaD"/>
    <property type="match status" value="1"/>
</dbReference>
<dbReference type="GO" id="GO:0033194">
    <property type="term" value="P:response to hydroperoxide"/>
    <property type="evidence" value="ECO:0007669"/>
    <property type="project" value="TreeGrafter"/>
</dbReference>
<reference evidence="3" key="1">
    <citation type="submission" date="2015-01" db="EMBL/GenBank/DDBJ databases">
        <authorList>
            <person name="Aslett A.Martin."/>
            <person name="De Silva Nishadi"/>
        </authorList>
    </citation>
    <scope>NUCLEOTIDE SEQUENCE [LARGE SCALE GENOMIC DNA]</scope>
    <source>
        <strain evidence="3">UMC4404</strain>
    </source>
</reference>
<dbReference type="PANTHER" id="PTHR30283:SF4">
    <property type="entry name" value="PEROXIDE STRESS RESISTANCE PROTEIN YAAA"/>
    <property type="match status" value="1"/>
</dbReference>
<protein>
    <recommendedName>
        <fullName evidence="1">UPF0246 protein UMC4404_22491</fullName>
    </recommendedName>
</protein>
<dbReference type="AlphaFoldDB" id="A0A9P1P9X1"/>
<dbReference type="RefSeq" id="WP_021128162.1">
    <property type="nucleotide sequence ID" value="NZ_CDLK01000002.1"/>
</dbReference>
<dbReference type="GO" id="GO:0005829">
    <property type="term" value="C:cytosol"/>
    <property type="evidence" value="ECO:0007669"/>
    <property type="project" value="TreeGrafter"/>
</dbReference>
<dbReference type="InterPro" id="IPR005583">
    <property type="entry name" value="YaaA"/>
</dbReference>
<dbReference type="HAMAP" id="MF_00652">
    <property type="entry name" value="UPF0246"/>
    <property type="match status" value="1"/>
</dbReference>